<evidence type="ECO:0000256" key="1">
    <source>
        <dbReference type="SAM" id="MobiDB-lite"/>
    </source>
</evidence>
<evidence type="ECO:0000313" key="3">
    <source>
        <dbReference type="Proteomes" id="UP001283212"/>
    </source>
</evidence>
<organism evidence="2 3">
    <name type="scientific">Methanorbis rubei</name>
    <dbReference type="NCBI Taxonomy" id="3028300"/>
    <lineage>
        <taxon>Archaea</taxon>
        <taxon>Methanobacteriati</taxon>
        <taxon>Methanobacteriota</taxon>
        <taxon>Stenosarchaea group</taxon>
        <taxon>Methanomicrobia</taxon>
        <taxon>Methanomicrobiales</taxon>
        <taxon>Methanocorpusculaceae</taxon>
        <taxon>Methanorbis</taxon>
    </lineage>
</organism>
<name>A0AAE4SBX9_9EURY</name>
<proteinExistence type="predicted"/>
<accession>A0AAE4SBX9</accession>
<feature type="region of interest" description="Disordered" evidence="1">
    <location>
        <begin position="159"/>
        <end position="183"/>
    </location>
</feature>
<reference evidence="2 3" key="1">
    <citation type="submission" date="2023-06" db="EMBL/GenBank/DDBJ databases">
        <title>Genome sequence of Methancorpusculaceae sp. Cs1.</title>
        <authorList>
            <person name="Protasov E."/>
            <person name="Platt K."/>
            <person name="Poehlein A."/>
            <person name="Daniel R."/>
            <person name="Brune A."/>
        </authorList>
    </citation>
    <scope>NUCLEOTIDE SEQUENCE [LARGE SCALE GENOMIC DNA]</scope>
    <source>
        <strain evidence="2 3">Cs1</strain>
    </source>
</reference>
<dbReference type="Proteomes" id="UP001283212">
    <property type="component" value="Unassembled WGS sequence"/>
</dbReference>
<comment type="caution">
    <text evidence="2">The sequence shown here is derived from an EMBL/GenBank/DDBJ whole genome shotgun (WGS) entry which is preliminary data.</text>
</comment>
<keyword evidence="3" id="KW-1185">Reference proteome</keyword>
<protein>
    <submittedName>
        <fullName evidence="2">Uncharacterized protein</fullName>
    </submittedName>
</protein>
<dbReference type="AlphaFoldDB" id="A0AAE4SBX9"/>
<evidence type="ECO:0000313" key="2">
    <source>
        <dbReference type="EMBL" id="MDV0443223.1"/>
    </source>
</evidence>
<dbReference type="EMBL" id="JAWDKB010000002">
    <property type="protein sequence ID" value="MDV0443223.1"/>
    <property type="molecule type" value="Genomic_DNA"/>
</dbReference>
<sequence length="183" mass="21270">MKKKTRVAYLRPAICVIYFSNTQKIFLRQFFLNRSYAVWFCLEQPRIACLWPAHRFAGKHGNITELHGKSHTFGLLTASHAIPSCSLLRSFAGMHGEHLRCRNARKDFRDNLFPFTLSKYEKYIPCIPAPQAFSVHFYFSVKLCDISVHSVVTPSEVKDRKISNDETHHRVSPIEKNFQDETH</sequence>
<gene>
    <name evidence="2" type="ORF">McpCs1_05910</name>
</gene>